<name>A0A9P5Z0U1_9AGAR</name>
<accession>A0A9P5Z0U1</accession>
<sequence length="109" mass="12216">MYTVLLIVIVGVTASRSYLCIYKCKPCRCDISLSFADHNVMIALRCIIIILIPGLIAERLDTFQDENPTTRLLKIQGSFSFPRNDAAATQKCTLSVCSSREILRRMGTK</sequence>
<organism evidence="1 2">
    <name type="scientific">Pholiota conissans</name>
    <dbReference type="NCBI Taxonomy" id="109636"/>
    <lineage>
        <taxon>Eukaryota</taxon>
        <taxon>Fungi</taxon>
        <taxon>Dikarya</taxon>
        <taxon>Basidiomycota</taxon>
        <taxon>Agaricomycotina</taxon>
        <taxon>Agaricomycetes</taxon>
        <taxon>Agaricomycetidae</taxon>
        <taxon>Agaricales</taxon>
        <taxon>Agaricineae</taxon>
        <taxon>Strophariaceae</taxon>
        <taxon>Pholiota</taxon>
    </lineage>
</organism>
<evidence type="ECO:0000313" key="1">
    <source>
        <dbReference type="EMBL" id="KAF9478618.1"/>
    </source>
</evidence>
<keyword evidence="2" id="KW-1185">Reference proteome</keyword>
<gene>
    <name evidence="1" type="ORF">BDN70DRAFT_33794</name>
</gene>
<dbReference type="AlphaFoldDB" id="A0A9P5Z0U1"/>
<comment type="caution">
    <text evidence="1">The sequence shown here is derived from an EMBL/GenBank/DDBJ whole genome shotgun (WGS) entry which is preliminary data.</text>
</comment>
<evidence type="ECO:0000313" key="2">
    <source>
        <dbReference type="Proteomes" id="UP000807469"/>
    </source>
</evidence>
<dbReference type="EMBL" id="MU155230">
    <property type="protein sequence ID" value="KAF9478618.1"/>
    <property type="molecule type" value="Genomic_DNA"/>
</dbReference>
<proteinExistence type="predicted"/>
<dbReference type="Proteomes" id="UP000807469">
    <property type="component" value="Unassembled WGS sequence"/>
</dbReference>
<protein>
    <submittedName>
        <fullName evidence="1">Uncharacterized protein</fullName>
    </submittedName>
</protein>
<reference evidence="1" key="1">
    <citation type="submission" date="2020-11" db="EMBL/GenBank/DDBJ databases">
        <authorList>
            <consortium name="DOE Joint Genome Institute"/>
            <person name="Ahrendt S."/>
            <person name="Riley R."/>
            <person name="Andreopoulos W."/>
            <person name="Labutti K."/>
            <person name="Pangilinan J."/>
            <person name="Ruiz-Duenas F.J."/>
            <person name="Barrasa J.M."/>
            <person name="Sanchez-Garcia M."/>
            <person name="Camarero S."/>
            <person name="Miyauchi S."/>
            <person name="Serrano A."/>
            <person name="Linde D."/>
            <person name="Babiker R."/>
            <person name="Drula E."/>
            <person name="Ayuso-Fernandez I."/>
            <person name="Pacheco R."/>
            <person name="Padilla G."/>
            <person name="Ferreira P."/>
            <person name="Barriuso J."/>
            <person name="Kellner H."/>
            <person name="Castanera R."/>
            <person name="Alfaro M."/>
            <person name="Ramirez L."/>
            <person name="Pisabarro A.G."/>
            <person name="Kuo A."/>
            <person name="Tritt A."/>
            <person name="Lipzen A."/>
            <person name="He G."/>
            <person name="Yan M."/>
            <person name="Ng V."/>
            <person name="Cullen D."/>
            <person name="Martin F."/>
            <person name="Rosso M.-N."/>
            <person name="Henrissat B."/>
            <person name="Hibbett D."/>
            <person name="Martinez A.T."/>
            <person name="Grigoriev I.V."/>
        </authorList>
    </citation>
    <scope>NUCLEOTIDE SEQUENCE</scope>
    <source>
        <strain evidence="1">CIRM-BRFM 674</strain>
    </source>
</reference>